<sequence length="75" mass="9078">MIETRTYFDSYVFAERRNEQWCDAFFDDLSLRAHRNFNKSPILNEQLIKQKSACAGKMRKNRNCIRPYCIFLCYV</sequence>
<dbReference type="WBParaSite" id="nRc.2.0.1.t11230-RA">
    <property type="protein sequence ID" value="nRc.2.0.1.t11230-RA"/>
    <property type="gene ID" value="nRc.2.0.1.g11230"/>
</dbReference>
<evidence type="ECO:0000313" key="2">
    <source>
        <dbReference type="WBParaSite" id="nRc.2.0.1.t11230-RA"/>
    </source>
</evidence>
<organism evidence="1 2">
    <name type="scientific">Romanomermis culicivorax</name>
    <name type="common">Nematode worm</name>
    <dbReference type="NCBI Taxonomy" id="13658"/>
    <lineage>
        <taxon>Eukaryota</taxon>
        <taxon>Metazoa</taxon>
        <taxon>Ecdysozoa</taxon>
        <taxon>Nematoda</taxon>
        <taxon>Enoplea</taxon>
        <taxon>Dorylaimia</taxon>
        <taxon>Mermithida</taxon>
        <taxon>Mermithoidea</taxon>
        <taxon>Mermithidae</taxon>
        <taxon>Romanomermis</taxon>
    </lineage>
</organism>
<keyword evidence="1" id="KW-1185">Reference proteome</keyword>
<dbReference type="AlphaFoldDB" id="A0A915IAM7"/>
<evidence type="ECO:0000313" key="1">
    <source>
        <dbReference type="Proteomes" id="UP000887565"/>
    </source>
</evidence>
<proteinExistence type="predicted"/>
<protein>
    <submittedName>
        <fullName evidence="2">Uncharacterized protein</fullName>
    </submittedName>
</protein>
<name>A0A915IAM7_ROMCU</name>
<dbReference type="Proteomes" id="UP000887565">
    <property type="component" value="Unplaced"/>
</dbReference>
<accession>A0A915IAM7</accession>
<reference evidence="2" key="1">
    <citation type="submission" date="2022-11" db="UniProtKB">
        <authorList>
            <consortium name="WormBaseParasite"/>
        </authorList>
    </citation>
    <scope>IDENTIFICATION</scope>
</reference>